<dbReference type="SMART" id="SM00185">
    <property type="entry name" value="ARM"/>
    <property type="match status" value="4"/>
</dbReference>
<evidence type="ECO:0000256" key="1">
    <source>
        <dbReference type="ARBA" id="ARBA00009420"/>
    </source>
</evidence>
<dbReference type="InterPro" id="IPR000225">
    <property type="entry name" value="Armadillo"/>
</dbReference>
<dbReference type="InterPro" id="IPR056845">
    <property type="entry name" value="LRR_Zer-1"/>
</dbReference>
<dbReference type="PANTHER" id="PTHR12904">
    <property type="match status" value="1"/>
</dbReference>
<evidence type="ECO:0000256" key="4">
    <source>
        <dbReference type="ARBA" id="ARBA00022786"/>
    </source>
</evidence>
<dbReference type="SUPFAM" id="SSF48371">
    <property type="entry name" value="ARM repeat"/>
    <property type="match status" value="1"/>
</dbReference>
<dbReference type="EMBL" id="CAJPVJ010006977">
    <property type="protein sequence ID" value="CAG2170880.1"/>
    <property type="molecule type" value="Genomic_DNA"/>
</dbReference>
<dbReference type="InterPro" id="IPR011989">
    <property type="entry name" value="ARM-like"/>
</dbReference>
<dbReference type="GO" id="GO:0031462">
    <property type="term" value="C:Cul2-RING ubiquitin ligase complex"/>
    <property type="evidence" value="ECO:0007669"/>
    <property type="project" value="TreeGrafter"/>
</dbReference>
<comment type="similarity">
    <text evidence="1">Belongs to the zyg-11 family.</text>
</comment>
<gene>
    <name evidence="10" type="ORF">ONB1V03_LOCUS10346</name>
</gene>
<dbReference type="Pfam" id="PF25013">
    <property type="entry name" value="LRR_Zer-1"/>
    <property type="match status" value="1"/>
</dbReference>
<keyword evidence="2" id="KW-0433">Leucine-rich repeat</keyword>
<evidence type="ECO:0000256" key="3">
    <source>
        <dbReference type="ARBA" id="ARBA00022737"/>
    </source>
</evidence>
<dbReference type="InterPro" id="IPR051341">
    <property type="entry name" value="Zyg-11_UBL_adapter"/>
</dbReference>
<evidence type="ECO:0000256" key="5">
    <source>
        <dbReference type="ARBA" id="ARBA00067612"/>
    </source>
</evidence>
<evidence type="ECO:0000256" key="2">
    <source>
        <dbReference type="ARBA" id="ARBA00022614"/>
    </source>
</evidence>
<dbReference type="Proteomes" id="UP000728032">
    <property type="component" value="Unassembled WGS sequence"/>
</dbReference>
<proteinExistence type="inferred from homology"/>
<dbReference type="EMBL" id="OC921802">
    <property type="protein sequence ID" value="CAD7653693.1"/>
    <property type="molecule type" value="Genomic_DNA"/>
</dbReference>
<dbReference type="AlphaFoldDB" id="A0A7R9QPJ0"/>
<reference evidence="10" key="1">
    <citation type="submission" date="2020-11" db="EMBL/GenBank/DDBJ databases">
        <authorList>
            <person name="Tran Van P."/>
        </authorList>
    </citation>
    <scope>NUCLEOTIDE SEQUENCE</scope>
</reference>
<evidence type="ECO:0000259" key="8">
    <source>
        <dbReference type="Pfam" id="PF22964"/>
    </source>
</evidence>
<feature type="domain" description="Zer-1-like leucine-rich repeats region" evidence="9">
    <location>
        <begin position="352"/>
        <end position="470"/>
    </location>
</feature>
<dbReference type="OrthoDB" id="5783533at2759"/>
<accession>A0A7R9QPJ0</accession>
<dbReference type="SUPFAM" id="SSF52047">
    <property type="entry name" value="RNI-like"/>
    <property type="match status" value="1"/>
</dbReference>
<keyword evidence="11" id="KW-1185">Reference proteome</keyword>
<evidence type="ECO:0000313" key="11">
    <source>
        <dbReference type="Proteomes" id="UP000728032"/>
    </source>
</evidence>
<dbReference type="InterPro" id="IPR055142">
    <property type="entry name" value="ZER1-like_C"/>
</dbReference>
<protein>
    <recommendedName>
        <fullName evidence="5">Protein zer-1 homolog</fullName>
    </recommendedName>
    <alternativeName>
        <fullName evidence="6">Zyg-11 homolog B-like protein</fullName>
    </alternativeName>
</protein>
<sequence length="930" mass="106199">MSPNHHKTMGSQLADNSPDSLLHNCVQFVVKEGIDLRGVSLPQEICDLLIQVYRETHLNSELMSESFTKFLSQFRSNNSRICSAKFADLSVTDETLESFLEEHSKTVTHLDISNCSHLTTTALQHINTILTRITDPRKLQRTVRVVEEGPVHESRVLYTKTYANGVITTTRDNCTVDENVGLITDDYGLTQAMGVFDDPDFADFKAKKIRELNGIRGFDYEGEAMAIDYSYDGAYRCATVDANNKSPICVHEGDSYKSFESFTKNMGDNRMKTLEMRTWQSSPLQSLVIGRSTHILPDYIEEDGLDDEEFSSHSHLINPLLSIRKLVIHEWNSIDTSAPYLKYLINSQMRTTLQHLDLSNGCSIDDGSPLNQLQALKTLILYNCPKLHLAINNIIKITTLRCLDISSTNDRYGHGYKHPNKQLTLIVNSLPDLTRLDISGTNLAGPRCEYIPGLVSRSDKPLEYLGLYNTANEAAYRRTIPALKVSGDATEEQILTGCEAYIDRVEFLRRTLNDLFHCFRFETNFHNVNRALDIVLVSMARHLHEKQIQIAASASLFYIVKSDEAKHKFNIKVKRLIISRLLDAMYEHRYDTTMLRNGSLTLIHFKIPSDVLFEYSRLVEILLHIVINDDDDFIQRLGPIDFSYVRPHCPAQVDGDQKTIVGDLGAIDKMLSLIDSRLQRNICDEVMETAWSTMWNVTDETPVNCERFLNQNGMDYFVSCMHSFPNSAELLRNMMGLLGNVAECEKLRPRLMNADYIDRFVELLDSESDGIEVSYNAAGILSHIASDGEYKWRQILPFDCKRDHMLDRMGAAIGRWKINSKRNINYRSFEPILRLLKSSIPSEAQYWAVWALANLTRVYSQKYCALLRDDKGLEVLEALADNESIPKTIRHLSSLTLYQYHLFLKDGHLTELENSEDMTIPDDFVRQSHR</sequence>
<feature type="domain" description="Protein zer-1 homolog-like C-terminal" evidence="8">
    <location>
        <begin position="538"/>
        <end position="899"/>
    </location>
</feature>
<dbReference type="FunFam" id="1.25.10.10:FF:000111">
    <property type="entry name" value="Protein zer-1 homolog"/>
    <property type="match status" value="1"/>
</dbReference>
<name>A0A7R9QPJ0_9ACAR</name>
<evidence type="ECO:0000313" key="10">
    <source>
        <dbReference type="EMBL" id="CAD7653693.1"/>
    </source>
</evidence>
<keyword evidence="3" id="KW-0677">Repeat</keyword>
<dbReference type="InterPro" id="IPR016024">
    <property type="entry name" value="ARM-type_fold"/>
</dbReference>
<organism evidence="10">
    <name type="scientific">Oppiella nova</name>
    <dbReference type="NCBI Taxonomy" id="334625"/>
    <lineage>
        <taxon>Eukaryota</taxon>
        <taxon>Metazoa</taxon>
        <taxon>Ecdysozoa</taxon>
        <taxon>Arthropoda</taxon>
        <taxon>Chelicerata</taxon>
        <taxon>Arachnida</taxon>
        <taxon>Acari</taxon>
        <taxon>Acariformes</taxon>
        <taxon>Sarcoptiformes</taxon>
        <taxon>Oribatida</taxon>
        <taxon>Brachypylina</taxon>
        <taxon>Oppioidea</taxon>
        <taxon>Oppiidae</taxon>
        <taxon>Oppiella</taxon>
    </lineage>
</organism>
<dbReference type="Gene3D" id="1.25.10.10">
    <property type="entry name" value="Leucine-rich Repeat Variant"/>
    <property type="match status" value="1"/>
</dbReference>
<dbReference type="Pfam" id="PF22964">
    <property type="entry name" value="ZER1-like_2nd"/>
    <property type="match status" value="1"/>
</dbReference>
<dbReference type="PROSITE" id="PS50176">
    <property type="entry name" value="ARM_REPEAT"/>
    <property type="match status" value="1"/>
</dbReference>
<evidence type="ECO:0000259" key="9">
    <source>
        <dbReference type="Pfam" id="PF25013"/>
    </source>
</evidence>
<dbReference type="InterPro" id="IPR032675">
    <property type="entry name" value="LRR_dom_sf"/>
</dbReference>
<dbReference type="Gene3D" id="3.80.10.10">
    <property type="entry name" value="Ribonuclease Inhibitor"/>
    <property type="match status" value="2"/>
</dbReference>
<evidence type="ECO:0000256" key="6">
    <source>
        <dbReference type="ARBA" id="ARBA00081214"/>
    </source>
</evidence>
<keyword evidence="4" id="KW-0833">Ubl conjugation pathway</keyword>
<dbReference type="PANTHER" id="PTHR12904:SF23">
    <property type="entry name" value="PROTEIN ZER-1 HOMOLOG"/>
    <property type="match status" value="1"/>
</dbReference>
<evidence type="ECO:0000256" key="7">
    <source>
        <dbReference type="PROSITE-ProRule" id="PRU00259"/>
    </source>
</evidence>
<feature type="repeat" description="ARM" evidence="7">
    <location>
        <begin position="755"/>
        <end position="789"/>
    </location>
</feature>